<feature type="transmembrane region" description="Helical" evidence="6">
    <location>
        <begin position="376"/>
        <end position="397"/>
    </location>
</feature>
<comment type="subcellular location">
    <subcellularLocation>
        <location evidence="1">Membrane</location>
        <topology evidence="1">Multi-pass membrane protein</topology>
    </subcellularLocation>
</comment>
<organism evidence="8 9">
    <name type="scientific">OM182 bacterium MED-G28</name>
    <dbReference type="NCBI Taxonomy" id="1986256"/>
    <lineage>
        <taxon>Bacteria</taxon>
        <taxon>Pseudomonadati</taxon>
        <taxon>Pseudomonadota</taxon>
        <taxon>Gammaproteobacteria</taxon>
        <taxon>OMG group</taxon>
        <taxon>OM182 clade</taxon>
    </lineage>
</organism>
<evidence type="ECO:0000256" key="6">
    <source>
        <dbReference type="SAM" id="Phobius"/>
    </source>
</evidence>
<dbReference type="EMBL" id="NTJZ01000013">
    <property type="protein sequence ID" value="PDH32754.1"/>
    <property type="molecule type" value="Genomic_DNA"/>
</dbReference>
<dbReference type="SUPFAM" id="SSF103473">
    <property type="entry name" value="MFS general substrate transporter"/>
    <property type="match status" value="1"/>
</dbReference>
<dbReference type="InterPro" id="IPR044770">
    <property type="entry name" value="MFS_spinster-like"/>
</dbReference>
<evidence type="ECO:0000256" key="5">
    <source>
        <dbReference type="ARBA" id="ARBA00023136"/>
    </source>
</evidence>
<feature type="transmembrane region" description="Helical" evidence="6">
    <location>
        <begin position="250"/>
        <end position="271"/>
    </location>
</feature>
<dbReference type="AlphaFoldDB" id="A0A2A5W8Y1"/>
<feature type="transmembrane region" description="Helical" evidence="6">
    <location>
        <begin position="57"/>
        <end position="74"/>
    </location>
</feature>
<feature type="transmembrane region" description="Helical" evidence="6">
    <location>
        <begin position="341"/>
        <end position="364"/>
    </location>
</feature>
<comment type="caution">
    <text evidence="8">The sequence shown here is derived from an EMBL/GenBank/DDBJ whole genome shotgun (WGS) entry which is preliminary data.</text>
</comment>
<feature type="transmembrane region" description="Helical" evidence="6">
    <location>
        <begin position="86"/>
        <end position="105"/>
    </location>
</feature>
<evidence type="ECO:0000313" key="9">
    <source>
        <dbReference type="Proteomes" id="UP000219329"/>
    </source>
</evidence>
<dbReference type="CDD" id="cd17328">
    <property type="entry name" value="MFS_spinster_like"/>
    <property type="match status" value="1"/>
</dbReference>
<feature type="transmembrane region" description="Helical" evidence="6">
    <location>
        <begin position="189"/>
        <end position="210"/>
    </location>
</feature>
<keyword evidence="2" id="KW-0813">Transport</keyword>
<feature type="domain" description="Major facilitator superfamily (MFS) profile" evidence="7">
    <location>
        <begin position="19"/>
        <end position="437"/>
    </location>
</feature>
<dbReference type="PANTHER" id="PTHR23505:SF79">
    <property type="entry name" value="PROTEIN SPINSTER"/>
    <property type="match status" value="1"/>
</dbReference>
<feature type="transmembrane region" description="Helical" evidence="6">
    <location>
        <begin position="409"/>
        <end position="430"/>
    </location>
</feature>
<feature type="transmembrane region" description="Helical" evidence="6">
    <location>
        <begin position="141"/>
        <end position="169"/>
    </location>
</feature>
<evidence type="ECO:0000256" key="1">
    <source>
        <dbReference type="ARBA" id="ARBA00004141"/>
    </source>
</evidence>
<dbReference type="InterPro" id="IPR011701">
    <property type="entry name" value="MFS"/>
</dbReference>
<evidence type="ECO:0000256" key="2">
    <source>
        <dbReference type="ARBA" id="ARBA00022448"/>
    </source>
</evidence>
<dbReference type="Gene3D" id="1.20.1250.20">
    <property type="entry name" value="MFS general substrate transporter like domains"/>
    <property type="match status" value="2"/>
</dbReference>
<protein>
    <submittedName>
        <fullName evidence="8">MFS transporter</fullName>
    </submittedName>
</protein>
<dbReference type="GO" id="GO:0022857">
    <property type="term" value="F:transmembrane transporter activity"/>
    <property type="evidence" value="ECO:0007669"/>
    <property type="project" value="InterPro"/>
</dbReference>
<keyword evidence="4 6" id="KW-1133">Transmembrane helix</keyword>
<dbReference type="Pfam" id="PF07690">
    <property type="entry name" value="MFS_1"/>
    <property type="match status" value="1"/>
</dbReference>
<keyword evidence="3 6" id="KW-0812">Transmembrane</keyword>
<dbReference type="Proteomes" id="UP000219329">
    <property type="component" value="Unassembled WGS sequence"/>
</dbReference>
<sequence>MIEEKVENDFPQPSVAWTTLAILFLAYVSSFVDRQIIGLLVEPIKADFQISDTEVSLLLGLSFAIFYCLVALPIGRLVDTRSRKNIVAVGITLWSFMTALCGLAQNYTQLFLARIGVGVGEATLGPAAYSMLADSFPPKRLGLAMGIFNMGTAIGAGLALIIGGSVISFVTGNNVGSISLFGINFLSGWQWVFILVGLPGLFVALLTMLIKEPQRIIIRNMNMDGNAVVPIPEVKKFFMRNLDFHWPHHAAVSFSNLALVGINSWVSVYFIRIHGWSLSEAGLYIGISLILGGLIGLVGGGWLSDKLSVRFVGGKAIFCIMCALLAVPFAALFTLTDNPSAALIFFGLSYGFMVAPIPSAAAMLQETTPNRMRGTLSAFYLLIISIIGLALGPLIVASLNDIFFDGDTGIRQALLITIPAFNLIAAFLYFKLLTPYKARCS</sequence>
<feature type="transmembrane region" description="Helical" evidence="6">
    <location>
        <begin position="111"/>
        <end position="129"/>
    </location>
</feature>
<dbReference type="PROSITE" id="PS50850">
    <property type="entry name" value="MFS"/>
    <property type="match status" value="1"/>
</dbReference>
<feature type="transmembrane region" description="Helical" evidence="6">
    <location>
        <begin position="283"/>
        <end position="304"/>
    </location>
</feature>
<proteinExistence type="predicted"/>
<dbReference type="PANTHER" id="PTHR23505">
    <property type="entry name" value="SPINSTER"/>
    <property type="match status" value="1"/>
</dbReference>
<feature type="transmembrane region" description="Helical" evidence="6">
    <location>
        <begin position="15"/>
        <end position="37"/>
    </location>
</feature>
<gene>
    <name evidence="8" type="ORF">CNF02_10855</name>
</gene>
<accession>A0A2A5W8Y1</accession>
<evidence type="ECO:0000256" key="3">
    <source>
        <dbReference type="ARBA" id="ARBA00022692"/>
    </source>
</evidence>
<dbReference type="InterPro" id="IPR036259">
    <property type="entry name" value="MFS_trans_sf"/>
</dbReference>
<keyword evidence="5 6" id="KW-0472">Membrane</keyword>
<reference evidence="8 9" key="1">
    <citation type="submission" date="2017-08" db="EMBL/GenBank/DDBJ databases">
        <title>Fine stratification of microbial communities through a metagenomic profile of the photic zone.</title>
        <authorList>
            <person name="Haro-Moreno J.M."/>
            <person name="Lopez-Perez M."/>
            <person name="De La Torre J."/>
            <person name="Picazo A."/>
            <person name="Camacho A."/>
            <person name="Rodriguez-Valera F."/>
        </authorList>
    </citation>
    <scope>NUCLEOTIDE SEQUENCE [LARGE SCALE GENOMIC DNA]</scope>
    <source>
        <strain evidence="8">MED-G28</strain>
    </source>
</reference>
<evidence type="ECO:0000259" key="7">
    <source>
        <dbReference type="PROSITE" id="PS50850"/>
    </source>
</evidence>
<dbReference type="InterPro" id="IPR020846">
    <property type="entry name" value="MFS_dom"/>
</dbReference>
<dbReference type="GO" id="GO:0016020">
    <property type="term" value="C:membrane"/>
    <property type="evidence" value="ECO:0007669"/>
    <property type="project" value="UniProtKB-SubCell"/>
</dbReference>
<evidence type="ECO:0000256" key="4">
    <source>
        <dbReference type="ARBA" id="ARBA00022989"/>
    </source>
</evidence>
<name>A0A2A5W8Y1_9GAMM</name>
<evidence type="ECO:0000313" key="8">
    <source>
        <dbReference type="EMBL" id="PDH32754.1"/>
    </source>
</evidence>
<feature type="transmembrane region" description="Helical" evidence="6">
    <location>
        <begin position="316"/>
        <end position="335"/>
    </location>
</feature>